<feature type="domain" description="5'-Nucleotidase C-terminal" evidence="5">
    <location>
        <begin position="303"/>
        <end position="431"/>
    </location>
</feature>
<dbReference type="Gene3D" id="3.60.21.10">
    <property type="match status" value="1"/>
</dbReference>
<dbReference type="GO" id="GO:0016788">
    <property type="term" value="F:hydrolase activity, acting on ester bonds"/>
    <property type="evidence" value="ECO:0007669"/>
    <property type="project" value="InterPro"/>
</dbReference>
<evidence type="ECO:0000259" key="5">
    <source>
        <dbReference type="Pfam" id="PF02872"/>
    </source>
</evidence>
<dbReference type="AlphaFoldDB" id="W2C1E3"/>
<keyword evidence="3" id="KW-0547">Nucleotide-binding</keyword>
<dbReference type="InterPro" id="IPR036907">
    <property type="entry name" value="5'-Nucleotdase_C_sf"/>
</dbReference>
<dbReference type="EMBL" id="AYUF01000495">
    <property type="protein sequence ID" value="ETK00863.1"/>
    <property type="molecule type" value="Genomic_DNA"/>
</dbReference>
<dbReference type="InterPro" id="IPR004843">
    <property type="entry name" value="Calcineurin-like_PHP"/>
</dbReference>
<comment type="similarity">
    <text evidence="1 3">Belongs to the 5'-nucleotidase family.</text>
</comment>
<dbReference type="PATRIC" id="fig|1411148.3.peg.2236"/>
<gene>
    <name evidence="6" type="ORF">N425_13335</name>
</gene>
<evidence type="ECO:0000256" key="1">
    <source>
        <dbReference type="ARBA" id="ARBA00006654"/>
    </source>
</evidence>
<dbReference type="PANTHER" id="PTHR11575:SF24">
    <property type="entry name" value="5'-NUCLEOTIDASE"/>
    <property type="match status" value="1"/>
</dbReference>
<dbReference type="InterPro" id="IPR029052">
    <property type="entry name" value="Metallo-depent_PP-like"/>
</dbReference>
<keyword evidence="2" id="KW-0732">Signal</keyword>
<proteinExistence type="inferred from homology"/>
<dbReference type="SUPFAM" id="SSF56300">
    <property type="entry name" value="Metallo-dependent phosphatases"/>
    <property type="match status" value="1"/>
</dbReference>
<evidence type="ECO:0000256" key="2">
    <source>
        <dbReference type="ARBA" id="ARBA00022729"/>
    </source>
</evidence>
<dbReference type="PANTHER" id="PTHR11575">
    <property type="entry name" value="5'-NUCLEOTIDASE-RELATED"/>
    <property type="match status" value="1"/>
</dbReference>
<dbReference type="PROSITE" id="PS00786">
    <property type="entry name" value="5_NUCLEOTIDASE_2"/>
    <property type="match status" value="1"/>
</dbReference>
<evidence type="ECO:0000256" key="3">
    <source>
        <dbReference type="RuleBase" id="RU362119"/>
    </source>
</evidence>
<evidence type="ECO:0000313" key="7">
    <source>
        <dbReference type="Proteomes" id="UP000018837"/>
    </source>
</evidence>
<protein>
    <recommendedName>
        <fullName evidence="8">5'-nucleotidase</fullName>
    </recommendedName>
</protein>
<keyword evidence="3" id="KW-0378">Hydrolase</keyword>
<evidence type="ECO:0000259" key="4">
    <source>
        <dbReference type="Pfam" id="PF00149"/>
    </source>
</evidence>
<feature type="domain" description="Calcineurin-like phosphoesterase" evidence="4">
    <location>
        <begin position="19"/>
        <end position="223"/>
    </location>
</feature>
<evidence type="ECO:0008006" key="8">
    <source>
        <dbReference type="Google" id="ProtNLM"/>
    </source>
</evidence>
<reference evidence="6 7" key="1">
    <citation type="submission" date="2013-11" db="EMBL/GenBank/DDBJ databases">
        <title>Single cell genomics of uncultured Tannerella BU063 (oral taxon 286).</title>
        <authorList>
            <person name="Beall C.J."/>
            <person name="Campbell A.G."/>
            <person name="Griffen A.L."/>
            <person name="Podar M."/>
            <person name="Leys E.J."/>
        </authorList>
    </citation>
    <scope>NUCLEOTIDE SEQUENCE [LARGE SCALE GENOMIC DNA]</scope>
    <source>
        <strain evidence="6">Cell 2</strain>
    </source>
</reference>
<dbReference type="InterPro" id="IPR006179">
    <property type="entry name" value="5_nucleotidase/apyrase"/>
</dbReference>
<dbReference type="InterPro" id="IPR008334">
    <property type="entry name" value="5'-Nucleotdase_C"/>
</dbReference>
<dbReference type="InterPro" id="IPR006146">
    <property type="entry name" value="5'-Nucleotdase_CS"/>
</dbReference>
<comment type="caution">
    <text evidence="6">The sequence shown here is derived from an EMBL/GenBank/DDBJ whole genome shotgun (WGS) entry which is preliminary data.</text>
</comment>
<dbReference type="Gene3D" id="3.90.780.10">
    <property type="entry name" value="5'-Nucleotidase, C-terminal domain"/>
    <property type="match status" value="1"/>
</dbReference>
<evidence type="ECO:0000313" key="6">
    <source>
        <dbReference type="EMBL" id="ETK00863.1"/>
    </source>
</evidence>
<dbReference type="GO" id="GO:0000166">
    <property type="term" value="F:nucleotide binding"/>
    <property type="evidence" value="ECO:0007669"/>
    <property type="project" value="UniProtKB-KW"/>
</dbReference>
<dbReference type="PRINTS" id="PR01607">
    <property type="entry name" value="APYRASEFAMLY"/>
</dbReference>
<dbReference type="Pfam" id="PF00149">
    <property type="entry name" value="Metallophos"/>
    <property type="match status" value="1"/>
</dbReference>
<dbReference type="CDD" id="cd00845">
    <property type="entry name" value="MPP_UshA_N_like"/>
    <property type="match status" value="1"/>
</dbReference>
<dbReference type="Proteomes" id="UP000018837">
    <property type="component" value="Unassembled WGS sequence"/>
</dbReference>
<dbReference type="GO" id="GO:0030288">
    <property type="term" value="C:outer membrane-bounded periplasmic space"/>
    <property type="evidence" value="ECO:0007669"/>
    <property type="project" value="TreeGrafter"/>
</dbReference>
<organism evidence="6 7">
    <name type="scientific">Tannerella sp. oral taxon BU063 isolate Cell 2</name>
    <dbReference type="NCBI Taxonomy" id="1411148"/>
    <lineage>
        <taxon>Bacteria</taxon>
        <taxon>Pseudomonadati</taxon>
        <taxon>Bacteroidota</taxon>
        <taxon>Bacteroidia</taxon>
        <taxon>Bacteroidales</taxon>
        <taxon>Tannerellaceae</taxon>
        <taxon>Tannerella</taxon>
    </lineage>
</organism>
<name>W2C1E3_9BACT</name>
<dbReference type="Pfam" id="PF02872">
    <property type="entry name" value="5_nucleotid_C"/>
    <property type="match status" value="1"/>
</dbReference>
<dbReference type="GO" id="GO:0046872">
    <property type="term" value="F:metal ion binding"/>
    <property type="evidence" value="ECO:0007669"/>
    <property type="project" value="InterPro"/>
</dbReference>
<sequence>MIAVGFAACSTTKETQLVILSTNDMHAHIDDYAKVAAFVSQEQKAHPGRVVVLSGGDLFSGNPVVDHCDRPGKGYPIIDLMNRVGYRASAVGNHEFDYGQRVLSERIRQARFPFLCANMHVGEGAEIRQPEPSTVIRVGRLRLGIISGIQVEAISGRLIPSSHPGRLAGLTFTEPVEELTKLRDMRKRCDVFLALNHMGVEEDKKLAERMPELDLIVGGHSHTRLDTGVVVNGVLITQAGEYLQYVGRTELTLRGRKVVARRNRLIPVASMTAEDATVKAAIKKFYDESPLNEVIGRVTARIEGKEGLGNLVTDAEAAMNGADFAFQNAGGIRIGALEPGDMTAKMVYEMDPFGNEVNVVELTPEEMRDLIRVSHRYNKRRHAVDLLVSGMIYTLYTKNGEPDRIEMSFPDGRPLEEGRYYRVALNDYIVSAYKFSHARAAKPTGKSSEETIIEYIRSRKEIAPQAPRTKLIEE</sequence>
<accession>W2C1E3</accession>
<dbReference type="SUPFAM" id="SSF55816">
    <property type="entry name" value="5'-nucleotidase (syn. UDP-sugar hydrolase), C-terminal domain"/>
    <property type="match status" value="1"/>
</dbReference>
<dbReference type="GO" id="GO:0009166">
    <property type="term" value="P:nucleotide catabolic process"/>
    <property type="evidence" value="ECO:0007669"/>
    <property type="project" value="InterPro"/>
</dbReference>